<accession>A0A2S1LEM8</accession>
<dbReference type="KEGG" id="ffa:FFWV33_12110"/>
<dbReference type="EMBL" id="CP020918">
    <property type="protein sequence ID" value="AWG22205.1"/>
    <property type="molecule type" value="Genomic_DNA"/>
</dbReference>
<organism evidence="3 4">
    <name type="scientific">Flavobacterium faecale</name>
    <dbReference type="NCBI Taxonomy" id="1355330"/>
    <lineage>
        <taxon>Bacteria</taxon>
        <taxon>Pseudomonadati</taxon>
        <taxon>Bacteroidota</taxon>
        <taxon>Flavobacteriia</taxon>
        <taxon>Flavobacteriales</taxon>
        <taxon>Flavobacteriaceae</taxon>
        <taxon>Flavobacterium</taxon>
    </lineage>
</organism>
<dbReference type="Pfam" id="PF00534">
    <property type="entry name" value="Glycos_transf_1"/>
    <property type="match status" value="1"/>
</dbReference>
<keyword evidence="4" id="KW-1185">Reference proteome</keyword>
<dbReference type="SUPFAM" id="SSF53756">
    <property type="entry name" value="UDP-Glycosyltransferase/glycogen phosphorylase"/>
    <property type="match status" value="1"/>
</dbReference>
<dbReference type="GO" id="GO:0009103">
    <property type="term" value="P:lipopolysaccharide biosynthetic process"/>
    <property type="evidence" value="ECO:0007669"/>
    <property type="project" value="TreeGrafter"/>
</dbReference>
<sequence length="385" mass="43812">MTIVIFTHPSFLSHQSMPRYANMLKTGMEARGHQVVFWSPSARFYKLSKSSSIKKWMSYVDQYLIFPIEVRLKLRKEAPNTLFVFADQALGPWIPLVSNRKHIVHCHDFLALKSALGQIPENPTSSTGKLYQRYIRKGFSKGKNFISISQKTEQDLKQFHLGAIELSRVCYNGLSRTFNVLDPFESRASMSIKLSIDASQGYIMHIGGNQYYKNRKGVIAIYDQWRNISSHKLPLFLIGELPSEELLTKQQQSSYKEDIHFICNLEDNYINIAYSGAACLLFPSLDEGFGWPIIEAMASGSPVITVNKAPMNEVGGTAASYIEPMPTNTDRMKAWTTASATVVEALINQTDKNRISRIEKGIQHIQQFTMDYALDRIEEVYKELQ</sequence>
<dbReference type="OrthoDB" id="798298at2"/>
<evidence type="ECO:0000259" key="2">
    <source>
        <dbReference type="Pfam" id="PF00534"/>
    </source>
</evidence>
<dbReference type="InterPro" id="IPR001296">
    <property type="entry name" value="Glyco_trans_1"/>
</dbReference>
<gene>
    <name evidence="3" type="ORF">FFWV33_12110</name>
</gene>
<dbReference type="PANTHER" id="PTHR46401">
    <property type="entry name" value="GLYCOSYLTRANSFERASE WBBK-RELATED"/>
    <property type="match status" value="1"/>
</dbReference>
<evidence type="ECO:0000313" key="4">
    <source>
        <dbReference type="Proteomes" id="UP000244527"/>
    </source>
</evidence>
<dbReference type="RefSeq" id="WP_108741134.1">
    <property type="nucleotide sequence ID" value="NZ_CP020918.1"/>
</dbReference>
<dbReference type="AlphaFoldDB" id="A0A2S1LEM8"/>
<protein>
    <recommendedName>
        <fullName evidence="2">Glycosyl transferase family 1 domain-containing protein</fullName>
    </recommendedName>
</protein>
<evidence type="ECO:0000256" key="1">
    <source>
        <dbReference type="ARBA" id="ARBA00022679"/>
    </source>
</evidence>
<keyword evidence="1" id="KW-0808">Transferase</keyword>
<proteinExistence type="predicted"/>
<dbReference type="GO" id="GO:0016757">
    <property type="term" value="F:glycosyltransferase activity"/>
    <property type="evidence" value="ECO:0007669"/>
    <property type="project" value="InterPro"/>
</dbReference>
<evidence type="ECO:0000313" key="3">
    <source>
        <dbReference type="EMBL" id="AWG22205.1"/>
    </source>
</evidence>
<name>A0A2S1LEM8_9FLAO</name>
<dbReference type="Gene3D" id="3.40.50.2000">
    <property type="entry name" value="Glycogen Phosphorylase B"/>
    <property type="match status" value="2"/>
</dbReference>
<reference evidence="3 4" key="1">
    <citation type="submission" date="2017-04" db="EMBL/GenBank/DDBJ databases">
        <title>Compelte genome sequence of WV33.</title>
        <authorList>
            <person name="Lee P.C."/>
        </authorList>
    </citation>
    <scope>NUCLEOTIDE SEQUENCE [LARGE SCALE GENOMIC DNA]</scope>
    <source>
        <strain evidence="3 4">WV33</strain>
    </source>
</reference>
<dbReference type="Proteomes" id="UP000244527">
    <property type="component" value="Chromosome"/>
</dbReference>
<dbReference type="PANTHER" id="PTHR46401:SF2">
    <property type="entry name" value="GLYCOSYLTRANSFERASE WBBK-RELATED"/>
    <property type="match status" value="1"/>
</dbReference>
<feature type="domain" description="Glycosyl transferase family 1" evidence="2">
    <location>
        <begin position="193"/>
        <end position="313"/>
    </location>
</feature>